<sequence length="294" mass="33908">MRVDRESPNKYFDESDASYEARKIWYAFKDVVLYKDRFFVKHQLLDILSKYVSENIVEVYSGQIFFRSRIIDDSCINDHMVYKCYGAPDGERLDIGYHNKSNPFKGLTKEASFVPPKNVRVSDGRANPKYIKYLYVSESPTTTLFEVRPFIGDAVNIAQIRVNRPLKIANIAVELDLSENNNATVDMYIMRMIQRAFSKPTNDSDDYIPSQIIAEYLKNLGYDGIRYNSSLHFGGVNLTIFNYEKCEAISSQDFRIEDIKLTARAAFGCANNQGDLAYINDNNPLYLDYEKLIK</sequence>
<gene>
    <name evidence="2" type="ORF">C5O25_11410</name>
</gene>
<dbReference type="EMBL" id="PUBV01000035">
    <property type="protein sequence ID" value="PWB06104.1"/>
    <property type="molecule type" value="Genomic_DNA"/>
</dbReference>
<protein>
    <submittedName>
        <fullName evidence="2">RES domain-containing protein</fullName>
    </submittedName>
</protein>
<comment type="caution">
    <text evidence="2">The sequence shown here is derived from an EMBL/GenBank/DDBJ whole genome shotgun (WGS) entry which is preliminary data.</text>
</comment>
<dbReference type="InterPro" id="IPR014914">
    <property type="entry name" value="RES_dom"/>
</dbReference>
<keyword evidence="3" id="KW-1185">Reference proteome</keyword>
<dbReference type="Pfam" id="PF08808">
    <property type="entry name" value="RES"/>
    <property type="match status" value="1"/>
</dbReference>
<organism evidence="2 3">
    <name type="scientific">Paramuribaculum intestinale</name>
    <dbReference type="NCBI Taxonomy" id="2094151"/>
    <lineage>
        <taxon>Bacteria</taxon>
        <taxon>Pseudomonadati</taxon>
        <taxon>Bacteroidota</taxon>
        <taxon>Bacteroidia</taxon>
        <taxon>Bacteroidales</taxon>
        <taxon>Muribaculaceae</taxon>
        <taxon>Paramuribaculum</taxon>
    </lineage>
</organism>
<dbReference type="SMART" id="SM00953">
    <property type="entry name" value="RES"/>
    <property type="match status" value="1"/>
</dbReference>
<dbReference type="Proteomes" id="UP000244925">
    <property type="component" value="Unassembled WGS sequence"/>
</dbReference>
<feature type="domain" description="RES" evidence="1">
    <location>
        <begin position="115"/>
        <end position="253"/>
    </location>
</feature>
<accession>A0A2V1IR20</accession>
<evidence type="ECO:0000313" key="2">
    <source>
        <dbReference type="EMBL" id="PWB06104.1"/>
    </source>
</evidence>
<name>A0A2V1IR20_9BACT</name>
<dbReference type="AlphaFoldDB" id="A0A2V1IR20"/>
<reference evidence="3" key="1">
    <citation type="submission" date="2018-02" db="EMBL/GenBank/DDBJ databases">
        <authorList>
            <person name="Clavel T."/>
            <person name="Strowig T."/>
        </authorList>
    </citation>
    <scope>NUCLEOTIDE SEQUENCE [LARGE SCALE GENOMIC DNA]</scope>
    <source>
        <strain evidence="3">DSM 100764</strain>
    </source>
</reference>
<evidence type="ECO:0000313" key="3">
    <source>
        <dbReference type="Proteomes" id="UP000244925"/>
    </source>
</evidence>
<evidence type="ECO:0000259" key="1">
    <source>
        <dbReference type="SMART" id="SM00953"/>
    </source>
</evidence>
<proteinExistence type="predicted"/>